<keyword evidence="3" id="KW-0326">Glycosidase</keyword>
<keyword evidence="2" id="KW-0964">Secreted</keyword>
<dbReference type="PANTHER" id="PTHR48098:SF1">
    <property type="entry name" value="DIACYLGLYCEROL ACYLTRANSFERASE_MYCOLYLTRANSFERASE AG85A"/>
    <property type="match status" value="1"/>
</dbReference>
<dbReference type="KEGG" id="msn:LI99_18865"/>
<keyword evidence="3" id="KW-0378">Hydrolase</keyword>
<protein>
    <submittedName>
        <fullName evidence="3">Endo-1,4-beta-xylanase Z</fullName>
    </submittedName>
</protein>
<dbReference type="GO" id="GO:0016747">
    <property type="term" value="F:acyltransferase activity, transferring groups other than amino-acyl groups"/>
    <property type="evidence" value="ECO:0007669"/>
    <property type="project" value="TreeGrafter"/>
</dbReference>
<keyword evidence="3" id="KW-0119">Carbohydrate metabolism</keyword>
<name>A0A653FGF7_MYCSM</name>
<evidence type="ECO:0000256" key="2">
    <source>
        <dbReference type="ARBA" id="ARBA00022525"/>
    </source>
</evidence>
<dbReference type="GO" id="GO:0005576">
    <property type="term" value="C:extracellular region"/>
    <property type="evidence" value="ECO:0007669"/>
    <property type="project" value="UniProtKB-SubCell"/>
</dbReference>
<comment type="subcellular location">
    <subcellularLocation>
        <location evidence="1">Secreted</location>
    </subcellularLocation>
</comment>
<dbReference type="RefSeq" id="WP_011729334.1">
    <property type="nucleotide sequence ID" value="NZ_CP009495.1"/>
</dbReference>
<accession>A0A653FGF7</accession>
<dbReference type="Pfam" id="PF00756">
    <property type="entry name" value="Esterase"/>
    <property type="match status" value="1"/>
</dbReference>
<dbReference type="SUPFAM" id="SSF53474">
    <property type="entry name" value="alpha/beta-Hydrolases"/>
    <property type="match status" value="1"/>
</dbReference>
<evidence type="ECO:0000256" key="1">
    <source>
        <dbReference type="ARBA" id="ARBA00004613"/>
    </source>
</evidence>
<dbReference type="Gene3D" id="3.40.50.1820">
    <property type="entry name" value="alpha/beta hydrolase"/>
    <property type="match status" value="1"/>
</dbReference>
<keyword evidence="3" id="KW-0624">Polysaccharide degradation</keyword>
<gene>
    <name evidence="3" type="primary">xynZ_1</name>
    <name evidence="3" type="ORF">BIN_B_03122</name>
</gene>
<dbReference type="InterPro" id="IPR000801">
    <property type="entry name" value="Esterase-like"/>
</dbReference>
<dbReference type="GeneID" id="93458538"/>
<reference evidence="3" key="1">
    <citation type="submission" date="2019-05" db="EMBL/GenBank/DDBJ databases">
        <authorList>
            <person name="Naeem R."/>
            <person name="Antony C."/>
            <person name="Guan Q."/>
        </authorList>
    </citation>
    <scope>NUCLEOTIDE SEQUENCE</scope>
    <source>
        <strain evidence="3">1</strain>
    </source>
</reference>
<dbReference type="GO" id="GO:0045493">
    <property type="term" value="P:xylan catabolic process"/>
    <property type="evidence" value="ECO:0007669"/>
    <property type="project" value="UniProtKB-KW"/>
</dbReference>
<keyword evidence="3" id="KW-0858">Xylan degradation</keyword>
<dbReference type="KEGG" id="msh:LI98_18870"/>
<dbReference type="OMA" id="MMIGGEF"/>
<proteinExistence type="predicted"/>
<dbReference type="EMBL" id="LR589641">
    <property type="protein sequence ID" value="VTP08794.1"/>
    <property type="molecule type" value="Genomic_DNA"/>
</dbReference>
<dbReference type="GO" id="GO:0016798">
    <property type="term" value="F:hydrolase activity, acting on glycosyl bonds"/>
    <property type="evidence" value="ECO:0007669"/>
    <property type="project" value="UniProtKB-KW"/>
</dbReference>
<dbReference type="InterPro" id="IPR050583">
    <property type="entry name" value="Mycobacterial_A85_antigen"/>
</dbReference>
<dbReference type="AlphaFoldDB" id="A0A653FGF7"/>
<dbReference type="InterPro" id="IPR029058">
    <property type="entry name" value="AB_hydrolase_fold"/>
</dbReference>
<organism evidence="3">
    <name type="scientific">Mycolicibacterium smegmatis</name>
    <name type="common">Mycobacterium smegmatis</name>
    <dbReference type="NCBI Taxonomy" id="1772"/>
    <lineage>
        <taxon>Bacteria</taxon>
        <taxon>Bacillati</taxon>
        <taxon>Actinomycetota</taxon>
        <taxon>Actinomycetes</taxon>
        <taxon>Mycobacteriales</taxon>
        <taxon>Mycobacteriaceae</taxon>
        <taxon>Mycolicibacterium</taxon>
    </lineage>
</organism>
<sequence>MTFTHHLSLMHGWVPTTVQVVTAVILIAAVGRRTWRWHLIWLPAAAAVGAVLALGTFWYIQSEGLAGNPAPRSLWVWIAISGATVVVLVAGWPRSRWWRRGASALAIPMSVLCAALALNLWVGYFPWVQTAWNQLTAGPLPDQTDQVTVAAMQRDGAVPAKGTVVPVQIPNTASGFRHRQEYVYLPPAWFAANPPPKLPTVMMIGGEFNTPADWMRAGNVISTVDAFAASHHGFAPVLVFVDPGGAFNNDTECVNGSRGNAADHLTKDVVPYLEAHYGVSAAAAHWGIVGWSMGGTCAVDLAVMHPDMFSAFVDIAGDLTPNSGTKAQTIDRLFGGNAAAWDAFDPTTVINRHGHYQDVAGWFDVNTGGPGTAPNDQAKAANSLCTLCSSHGIACAVQAQPGTHDWPFATQAFKASLPWLAGAIGTPDVPVVGLPASAPSAPAFIETGKTAGPK</sequence>
<evidence type="ECO:0000313" key="3">
    <source>
        <dbReference type="EMBL" id="VTP08794.1"/>
    </source>
</evidence>
<dbReference type="PANTHER" id="PTHR48098">
    <property type="entry name" value="ENTEROCHELIN ESTERASE-RELATED"/>
    <property type="match status" value="1"/>
</dbReference>